<dbReference type="RefSeq" id="WP_058716291.1">
    <property type="nucleotide sequence ID" value="NZ_LDTC01000044.1"/>
</dbReference>
<dbReference type="CDD" id="cd00093">
    <property type="entry name" value="HTH_XRE"/>
    <property type="match status" value="1"/>
</dbReference>
<protein>
    <submittedName>
        <fullName evidence="2">Cro/Cl family transcriptional regulator</fullName>
    </submittedName>
</protein>
<dbReference type="PANTHER" id="PTHR37301">
    <property type="entry name" value="DNA-BINDING PROTEIN-RELATED"/>
    <property type="match status" value="1"/>
</dbReference>
<proteinExistence type="predicted"/>
<accession>A0A147JA22</accession>
<evidence type="ECO:0000313" key="3">
    <source>
        <dbReference type="Proteomes" id="UP000074410"/>
    </source>
</evidence>
<dbReference type="AlphaFoldDB" id="A0A147JA22"/>
<reference evidence="2 3" key="1">
    <citation type="journal article" date="2016" name="Front. Microbiol.">
        <title>Genomic Resource of Rice Seed Associated Bacteria.</title>
        <authorList>
            <person name="Midha S."/>
            <person name="Bansal K."/>
            <person name="Sharma S."/>
            <person name="Kumar N."/>
            <person name="Patil P.P."/>
            <person name="Chaudhry V."/>
            <person name="Patil P.B."/>
        </authorList>
    </citation>
    <scope>NUCLEOTIDE SEQUENCE [LARGE SCALE GENOMIC DNA]</scope>
    <source>
        <strain evidence="2 3">NS258</strain>
    </source>
</reference>
<dbReference type="PATRIC" id="fig|33051.5.peg.2240"/>
<evidence type="ECO:0000259" key="1">
    <source>
        <dbReference type="PROSITE" id="PS50943"/>
    </source>
</evidence>
<name>A0A147JA22_9SPHN</name>
<gene>
    <name evidence="2" type="ORF">NS258_06390</name>
</gene>
<dbReference type="EMBL" id="LDTC01000044">
    <property type="protein sequence ID" value="KTW14882.1"/>
    <property type="molecule type" value="Genomic_DNA"/>
</dbReference>
<comment type="caution">
    <text evidence="2">The sequence shown here is derived from an EMBL/GenBank/DDBJ whole genome shotgun (WGS) entry which is preliminary data.</text>
</comment>
<dbReference type="Gene3D" id="1.10.260.40">
    <property type="entry name" value="lambda repressor-like DNA-binding domains"/>
    <property type="match status" value="1"/>
</dbReference>
<sequence length="80" mass="8924">MPIRITLDALLLRRGMTGKQLAQQVGLSETQLSLFRSGKVRGIRFSTLARLCAALECRPGELIDYDLHPADLQRTDDLAE</sequence>
<organism evidence="2 3">
    <name type="scientific">Sphingomonas sanguinis</name>
    <dbReference type="NCBI Taxonomy" id="33051"/>
    <lineage>
        <taxon>Bacteria</taxon>
        <taxon>Pseudomonadati</taxon>
        <taxon>Pseudomonadota</taxon>
        <taxon>Alphaproteobacteria</taxon>
        <taxon>Sphingomonadales</taxon>
        <taxon>Sphingomonadaceae</taxon>
        <taxon>Sphingomonas</taxon>
    </lineage>
</organism>
<dbReference type="SUPFAM" id="SSF47413">
    <property type="entry name" value="lambda repressor-like DNA-binding domains"/>
    <property type="match status" value="1"/>
</dbReference>
<dbReference type="GO" id="GO:0003677">
    <property type="term" value="F:DNA binding"/>
    <property type="evidence" value="ECO:0007669"/>
    <property type="project" value="InterPro"/>
</dbReference>
<dbReference type="InterPro" id="IPR010982">
    <property type="entry name" value="Lambda_DNA-bd_dom_sf"/>
</dbReference>
<dbReference type="Pfam" id="PF13443">
    <property type="entry name" value="HTH_26"/>
    <property type="match status" value="1"/>
</dbReference>
<dbReference type="SMART" id="SM00530">
    <property type="entry name" value="HTH_XRE"/>
    <property type="match status" value="1"/>
</dbReference>
<dbReference type="InterPro" id="IPR001387">
    <property type="entry name" value="Cro/C1-type_HTH"/>
</dbReference>
<dbReference type="PROSITE" id="PS50943">
    <property type="entry name" value="HTH_CROC1"/>
    <property type="match status" value="1"/>
</dbReference>
<dbReference type="PANTHER" id="PTHR37301:SF1">
    <property type="entry name" value="DNA-BINDING PROTEIN"/>
    <property type="match status" value="1"/>
</dbReference>
<evidence type="ECO:0000313" key="2">
    <source>
        <dbReference type="EMBL" id="KTW14882.1"/>
    </source>
</evidence>
<dbReference type="Proteomes" id="UP000074410">
    <property type="component" value="Unassembled WGS sequence"/>
</dbReference>
<feature type="domain" description="HTH cro/C1-type" evidence="1">
    <location>
        <begin position="7"/>
        <end position="62"/>
    </location>
</feature>